<comment type="caution">
    <text evidence="4">The sequence shown here is derived from an EMBL/GenBank/DDBJ whole genome shotgun (WGS) entry which is preliminary data.</text>
</comment>
<reference evidence="4" key="1">
    <citation type="submission" date="2021-03" db="EMBL/GenBank/DDBJ databases">
        <authorList>
            <person name="Li Z."/>
            <person name="Yang C."/>
        </authorList>
    </citation>
    <scope>NUCLEOTIDE SEQUENCE</scope>
    <source>
        <strain evidence="4">Dzin_1.0</strain>
        <tissue evidence="4">Leaf</tissue>
    </source>
</reference>
<keyword evidence="2" id="KW-0472">Membrane</keyword>
<feature type="domain" description="Fatty acid desaturase" evidence="3">
    <location>
        <begin position="99"/>
        <end position="315"/>
    </location>
</feature>
<dbReference type="GO" id="GO:0006629">
    <property type="term" value="P:lipid metabolic process"/>
    <property type="evidence" value="ECO:0007669"/>
    <property type="project" value="InterPro"/>
</dbReference>
<evidence type="ECO:0000256" key="1">
    <source>
        <dbReference type="ARBA" id="ARBA00009295"/>
    </source>
</evidence>
<dbReference type="OrthoDB" id="1461976at2759"/>
<dbReference type="GO" id="GO:0016491">
    <property type="term" value="F:oxidoreductase activity"/>
    <property type="evidence" value="ECO:0007669"/>
    <property type="project" value="InterPro"/>
</dbReference>
<dbReference type="AlphaFoldDB" id="A0A9D5DAS3"/>
<proteinExistence type="inferred from homology"/>
<keyword evidence="5" id="KW-1185">Reference proteome</keyword>
<name>A0A9D5DAS3_9LILI</name>
<feature type="transmembrane region" description="Helical" evidence="2">
    <location>
        <begin position="52"/>
        <end position="71"/>
    </location>
</feature>
<evidence type="ECO:0000259" key="3">
    <source>
        <dbReference type="Pfam" id="PF00487"/>
    </source>
</evidence>
<dbReference type="PANTHER" id="PTHR32100">
    <property type="entry name" value="OMEGA-6 FATTY ACID DESATURASE, CHLOROPLASTIC"/>
    <property type="match status" value="1"/>
</dbReference>
<reference evidence="4" key="2">
    <citation type="journal article" date="2022" name="Hortic Res">
        <title>The genome of Dioscorea zingiberensis sheds light on the biosynthesis, origin and evolution of the medicinally important diosgenin saponins.</title>
        <authorList>
            <person name="Li Y."/>
            <person name="Tan C."/>
            <person name="Li Z."/>
            <person name="Guo J."/>
            <person name="Li S."/>
            <person name="Chen X."/>
            <person name="Wang C."/>
            <person name="Dai X."/>
            <person name="Yang H."/>
            <person name="Song W."/>
            <person name="Hou L."/>
            <person name="Xu J."/>
            <person name="Tong Z."/>
            <person name="Xu A."/>
            <person name="Yuan X."/>
            <person name="Wang W."/>
            <person name="Yang Q."/>
            <person name="Chen L."/>
            <person name="Sun Z."/>
            <person name="Wang K."/>
            <person name="Pan B."/>
            <person name="Chen J."/>
            <person name="Bao Y."/>
            <person name="Liu F."/>
            <person name="Qi X."/>
            <person name="Gang D.R."/>
            <person name="Wen J."/>
            <person name="Li J."/>
        </authorList>
    </citation>
    <scope>NUCLEOTIDE SEQUENCE</scope>
    <source>
        <strain evidence="4">Dzin_1.0</strain>
    </source>
</reference>
<accession>A0A9D5DAS3</accession>
<keyword evidence="2" id="KW-1133">Transmembrane helix</keyword>
<evidence type="ECO:0000313" key="5">
    <source>
        <dbReference type="Proteomes" id="UP001085076"/>
    </source>
</evidence>
<keyword evidence="2" id="KW-0812">Transmembrane</keyword>
<dbReference type="InterPro" id="IPR012171">
    <property type="entry name" value="Fatty_acid_desaturase"/>
</dbReference>
<dbReference type="EMBL" id="JAGGNH010000001">
    <property type="protein sequence ID" value="KAJ0987102.1"/>
    <property type="molecule type" value="Genomic_DNA"/>
</dbReference>
<comment type="similarity">
    <text evidence="1">Belongs to the fatty acid desaturase type 1 family.</text>
</comment>
<sequence>MRSRSEDVQGRAVKEFPSRVPAEKRPFTAPKSVKKAIPPHCFHRSVLRSFSYLVHDLLIASGLLVLALYAIPAIPYAPLGGLALASTGPPRHCCHRGPWVLAHKCGHHAFSDSSTLDDMGPLIATRCMSPSPNPGYFGLSTSTTPRALPPHLLHSHLLLASIPAPSTSPATPTMAPQIAALHPYGPIYSDHERACVFISDVGILGAFLPPLQPASGFSLSQGDLIYGVPLLIVQRVHGPHHIPPSHTSEPSSLDSDRWDWLRRLSAVDRNYGVLNKVLHNITNTHVIHHLFSTIPHYHAMEATKAIKPILGDYYCYDPTPILRALWREVRECVFVEHESTDDNNNANKGVFWYSNKF</sequence>
<gene>
    <name evidence="4" type="ORF">J5N97_005458</name>
</gene>
<dbReference type="Pfam" id="PF00487">
    <property type="entry name" value="FA_desaturase"/>
    <property type="match status" value="1"/>
</dbReference>
<dbReference type="InterPro" id="IPR005804">
    <property type="entry name" value="FA_desaturase_dom"/>
</dbReference>
<dbReference type="Proteomes" id="UP001085076">
    <property type="component" value="Miscellaneous, Linkage group lg01"/>
</dbReference>
<protein>
    <recommendedName>
        <fullName evidence="3">Fatty acid desaturase domain-containing protein</fullName>
    </recommendedName>
</protein>
<evidence type="ECO:0000313" key="4">
    <source>
        <dbReference type="EMBL" id="KAJ0987102.1"/>
    </source>
</evidence>
<evidence type="ECO:0000256" key="2">
    <source>
        <dbReference type="SAM" id="Phobius"/>
    </source>
</evidence>
<organism evidence="4 5">
    <name type="scientific">Dioscorea zingiberensis</name>
    <dbReference type="NCBI Taxonomy" id="325984"/>
    <lineage>
        <taxon>Eukaryota</taxon>
        <taxon>Viridiplantae</taxon>
        <taxon>Streptophyta</taxon>
        <taxon>Embryophyta</taxon>
        <taxon>Tracheophyta</taxon>
        <taxon>Spermatophyta</taxon>
        <taxon>Magnoliopsida</taxon>
        <taxon>Liliopsida</taxon>
        <taxon>Dioscoreales</taxon>
        <taxon>Dioscoreaceae</taxon>
        <taxon>Dioscorea</taxon>
    </lineage>
</organism>